<keyword evidence="2" id="KW-1185">Reference proteome</keyword>
<evidence type="ECO:0000313" key="2">
    <source>
        <dbReference type="Proteomes" id="UP000499080"/>
    </source>
</evidence>
<proteinExistence type="predicted"/>
<dbReference type="EMBL" id="BGPR01000033">
    <property type="protein sequence ID" value="GBL83541.1"/>
    <property type="molecule type" value="Genomic_DNA"/>
</dbReference>
<sequence>MGLSKTVMIDEYEGTASITSACIGELVSVERVRELLPWLPLYSNRTPCDFFLWELVEDRMCVSENPHSCYRQHHTHILQKVWQKLQYVFDVYRATKGASIKHL</sequence>
<dbReference type="Proteomes" id="UP000499080">
    <property type="component" value="Unassembled WGS sequence"/>
</dbReference>
<gene>
    <name evidence="1" type="ORF">AVEN_196382_1</name>
</gene>
<dbReference type="OrthoDB" id="8346617at2759"/>
<protein>
    <submittedName>
        <fullName evidence="1">Uncharacterized protein</fullName>
    </submittedName>
</protein>
<dbReference type="AlphaFoldDB" id="A0A4Y2AU48"/>
<accession>A0A4Y2AU48</accession>
<comment type="caution">
    <text evidence="1">The sequence shown here is derived from an EMBL/GenBank/DDBJ whole genome shotgun (WGS) entry which is preliminary data.</text>
</comment>
<organism evidence="1 2">
    <name type="scientific">Araneus ventricosus</name>
    <name type="common">Orbweaver spider</name>
    <name type="synonym">Epeira ventricosa</name>
    <dbReference type="NCBI Taxonomy" id="182803"/>
    <lineage>
        <taxon>Eukaryota</taxon>
        <taxon>Metazoa</taxon>
        <taxon>Ecdysozoa</taxon>
        <taxon>Arthropoda</taxon>
        <taxon>Chelicerata</taxon>
        <taxon>Arachnida</taxon>
        <taxon>Araneae</taxon>
        <taxon>Araneomorphae</taxon>
        <taxon>Entelegynae</taxon>
        <taxon>Araneoidea</taxon>
        <taxon>Araneidae</taxon>
        <taxon>Araneus</taxon>
    </lineage>
</organism>
<evidence type="ECO:0000313" key="1">
    <source>
        <dbReference type="EMBL" id="GBL83541.1"/>
    </source>
</evidence>
<name>A0A4Y2AU48_ARAVE</name>
<reference evidence="1 2" key="1">
    <citation type="journal article" date="2019" name="Sci. Rep.">
        <title>Orb-weaving spider Araneus ventricosus genome elucidates the spidroin gene catalogue.</title>
        <authorList>
            <person name="Kono N."/>
            <person name="Nakamura H."/>
            <person name="Ohtoshi R."/>
            <person name="Moran D.A.P."/>
            <person name="Shinohara A."/>
            <person name="Yoshida Y."/>
            <person name="Fujiwara M."/>
            <person name="Mori M."/>
            <person name="Tomita M."/>
            <person name="Arakawa K."/>
        </authorList>
    </citation>
    <scope>NUCLEOTIDE SEQUENCE [LARGE SCALE GENOMIC DNA]</scope>
</reference>